<evidence type="ECO:0000256" key="4">
    <source>
        <dbReference type="SAM" id="MobiDB-lite"/>
    </source>
</evidence>
<comment type="caution">
    <text evidence="3">Lacks conserved residue(s) required for the propagation of feature annotation.</text>
</comment>
<feature type="region of interest" description="SAW" evidence="3">
    <location>
        <begin position="362"/>
        <end position="437"/>
    </location>
</feature>
<dbReference type="EMBL" id="JACEFO010001734">
    <property type="protein sequence ID" value="KAF8714846.1"/>
    <property type="molecule type" value="Genomic_DNA"/>
</dbReference>
<evidence type="ECO:0000256" key="2">
    <source>
        <dbReference type="ARBA" id="ARBA00023163"/>
    </source>
</evidence>
<comment type="similarity">
    <text evidence="3">Belongs to the GRAS family.</text>
</comment>
<feature type="region of interest" description="Leucine repeat II (LRII)" evidence="3">
    <location>
        <begin position="869"/>
        <end position="901"/>
    </location>
</feature>
<gene>
    <name evidence="5" type="ORF">HU200_027380</name>
</gene>
<comment type="caution">
    <text evidence="5">The sequence shown here is derived from an EMBL/GenBank/DDBJ whole genome shotgun (WGS) entry which is preliminary data.</text>
</comment>
<organism evidence="5 6">
    <name type="scientific">Digitaria exilis</name>
    <dbReference type="NCBI Taxonomy" id="1010633"/>
    <lineage>
        <taxon>Eukaryota</taxon>
        <taxon>Viridiplantae</taxon>
        <taxon>Streptophyta</taxon>
        <taxon>Embryophyta</taxon>
        <taxon>Tracheophyta</taxon>
        <taxon>Spermatophyta</taxon>
        <taxon>Magnoliopsida</taxon>
        <taxon>Liliopsida</taxon>
        <taxon>Poales</taxon>
        <taxon>Poaceae</taxon>
        <taxon>PACMAD clade</taxon>
        <taxon>Panicoideae</taxon>
        <taxon>Panicodae</taxon>
        <taxon>Paniceae</taxon>
        <taxon>Anthephorinae</taxon>
        <taxon>Digitaria</taxon>
    </lineage>
</organism>
<name>A0A835C7B1_9POAL</name>
<accession>A0A835C7B1</accession>
<reference evidence="5" key="1">
    <citation type="submission" date="2020-07" db="EMBL/GenBank/DDBJ databases">
        <title>Genome sequence and genetic diversity analysis of an under-domesticated orphan crop, white fonio (Digitaria exilis).</title>
        <authorList>
            <person name="Bennetzen J.L."/>
            <person name="Chen S."/>
            <person name="Ma X."/>
            <person name="Wang X."/>
            <person name="Yssel A.E.J."/>
            <person name="Chaluvadi S.R."/>
            <person name="Johnson M."/>
            <person name="Gangashetty P."/>
            <person name="Hamidou F."/>
            <person name="Sanogo M.D."/>
            <person name="Zwaenepoel A."/>
            <person name="Wallace J."/>
            <person name="Van De Peer Y."/>
            <person name="Van Deynze A."/>
        </authorList>
    </citation>
    <scope>NUCLEOTIDE SEQUENCE</scope>
    <source>
        <tissue evidence="5">Leaves</tissue>
    </source>
</reference>
<dbReference type="PROSITE" id="PS50985">
    <property type="entry name" value="GRAS"/>
    <property type="match status" value="2"/>
</dbReference>
<evidence type="ECO:0000256" key="1">
    <source>
        <dbReference type="ARBA" id="ARBA00023015"/>
    </source>
</evidence>
<feature type="region of interest" description="SAW" evidence="3">
    <location>
        <begin position="1011"/>
        <end position="1086"/>
    </location>
</feature>
<protein>
    <submittedName>
        <fullName evidence="5">Uncharacterized protein</fullName>
    </submittedName>
</protein>
<proteinExistence type="inferred from homology"/>
<evidence type="ECO:0000313" key="5">
    <source>
        <dbReference type="EMBL" id="KAF8714846.1"/>
    </source>
</evidence>
<dbReference type="InterPro" id="IPR005202">
    <property type="entry name" value="TF_GRAS"/>
</dbReference>
<dbReference type="Proteomes" id="UP000636709">
    <property type="component" value="Unassembled WGS sequence"/>
</dbReference>
<evidence type="ECO:0000256" key="3">
    <source>
        <dbReference type="PROSITE-ProRule" id="PRU01191"/>
    </source>
</evidence>
<dbReference type="PANTHER" id="PTHR31636">
    <property type="entry name" value="OSJNBA0084A10.13 PROTEIN-RELATED"/>
    <property type="match status" value="1"/>
</dbReference>
<dbReference type="Pfam" id="PF03514">
    <property type="entry name" value="GRAS"/>
    <property type="match status" value="3"/>
</dbReference>
<dbReference type="AlphaFoldDB" id="A0A835C7B1"/>
<feature type="region of interest" description="Disordered" evidence="4">
    <location>
        <begin position="604"/>
        <end position="638"/>
    </location>
</feature>
<keyword evidence="1" id="KW-0805">Transcription regulation</keyword>
<feature type="region of interest" description="Leucine repeat I (LRI)" evidence="3">
    <location>
        <begin position="237"/>
        <end position="297"/>
    </location>
</feature>
<sequence>MAATPEEFFTEALMEPSPLSPSVFLDLTRTADPNTGQLSRDDLVLPCISRMLMEDEIDDKLLCQYSDHPALLQVQQPFAQILSSPSTGANNHDAANEGNTDQANDLLLVSSGDQTHISLAFSDRDSEYVVGEFLKGMEDANRFLPRDNSFVKEHQMDQMFIVSKRKNLEGEVGSRASKIMVRTEVTEEIDIHEMLDGMVKGGHEAFIRDMAKLRIAMDEEAEKKSRIGASKATRDMVDLSALLIRCAQALDTDNYLIAGELLKQIKQHASATGDATQRLAQCFSKGLEVRLMGTGNQLWKLLIAERLSDMEFLKAYNLYMSACCFQKWAGLIRWLAKREGGPPPEMKITADLLGRCALNTIACEGVDLVKRPEKYRQWQSRNQRAGLRQLPLTPVVAKTLKDRVKKHHHKEFLLNEDGHWLLQGWKGRVLFAHSAWLKLGLMEHNRSSSSSIFLDVASSTSQVDDGSEDGDRVLPHISRMLMEESIFDKFLYQYPDHPALVQAQQLFSHILSDASSSSDALAAQPCSNSPVEHSTVQPWTPAPELYVAQGHSIEDPVFVFNGTAMDAVEHTGSFKAESSSSNDFKDVVSLAFFKGMEEASKFLPSNGATARSGGRGQKKRLDGDDDEAVKAGSARSSKKMAADCEDMEEEEDAALEMLDQLMLNGCEPSPSVADMSSLRATMGLELEKTPRGRRRRGRNGVEQVVDLHAMLISCAEAMAGDDRHGVASLLDRIRRHSSPAGDATQRLAHYFAEGLEARLAGTWSRRRLLMARPPRGSSLVEHLKAFQVYMTTCCFLPVSFLFSLETICSAVARKKKKKLHIVSYGVGHGLQWPELLRRLGHMEGGPPEVRLTGVDLQLPGFRPAQLIEETGRRLSDCARQLGVPFKFRGIAARPEAVRAGDLDIDPDEVLVVDSLFHFRSLTDGEDDGTDNRANTIDTVLSAIREMRPAVFVHAVVNASRDAAFFTTRFREALHNFAALFDVMDAVLPRGDERRALFEREVLARCAMNAVACEGEDLLRRPRSYRQWAARSRRAGLRQLPLDRGVVRMVRDKVKGEYHRCFEIGEDREWLLQGWKGRVLYAHSTWTADDDLA</sequence>
<evidence type="ECO:0000313" key="6">
    <source>
        <dbReference type="Proteomes" id="UP000636709"/>
    </source>
</evidence>
<keyword evidence="6" id="KW-1185">Reference proteome</keyword>
<keyword evidence="2" id="KW-0804">Transcription</keyword>